<organism evidence="6 7">
    <name type="scientific">Antarctobacter heliothermus</name>
    <dbReference type="NCBI Taxonomy" id="74033"/>
    <lineage>
        <taxon>Bacteria</taxon>
        <taxon>Pseudomonadati</taxon>
        <taxon>Pseudomonadota</taxon>
        <taxon>Alphaproteobacteria</taxon>
        <taxon>Rhodobacterales</taxon>
        <taxon>Roseobacteraceae</taxon>
        <taxon>Antarctobacter</taxon>
    </lineage>
</organism>
<evidence type="ECO:0000259" key="5">
    <source>
        <dbReference type="PROSITE" id="PS51078"/>
    </source>
</evidence>
<feature type="domain" description="HTH iclR-type" evidence="4">
    <location>
        <begin position="13"/>
        <end position="74"/>
    </location>
</feature>
<keyword evidence="1" id="KW-0805">Transcription regulation</keyword>
<dbReference type="OrthoDB" id="6057486at2"/>
<dbReference type="PROSITE" id="PS51077">
    <property type="entry name" value="HTH_ICLR"/>
    <property type="match status" value="1"/>
</dbReference>
<dbReference type="Pfam" id="PF09339">
    <property type="entry name" value="HTH_IclR"/>
    <property type="match status" value="1"/>
</dbReference>
<evidence type="ECO:0000313" key="7">
    <source>
        <dbReference type="Proteomes" id="UP000198440"/>
    </source>
</evidence>
<keyword evidence="2" id="KW-0238">DNA-binding</keyword>
<proteinExistence type="predicted"/>
<evidence type="ECO:0000313" key="6">
    <source>
        <dbReference type="EMBL" id="SNT36119.1"/>
    </source>
</evidence>
<evidence type="ECO:0000256" key="1">
    <source>
        <dbReference type="ARBA" id="ARBA00023015"/>
    </source>
</evidence>
<gene>
    <name evidence="6" type="ORF">SAMN04488078_11135</name>
</gene>
<accession>A0A239M2I6</accession>
<reference evidence="6 7" key="1">
    <citation type="submission" date="2017-06" db="EMBL/GenBank/DDBJ databases">
        <authorList>
            <person name="Kim H.J."/>
            <person name="Triplett B.A."/>
        </authorList>
    </citation>
    <scope>NUCLEOTIDE SEQUENCE [LARGE SCALE GENOMIC DNA]</scope>
    <source>
        <strain evidence="6 7">DSM 11445</strain>
    </source>
</reference>
<dbReference type="InterPro" id="IPR050707">
    <property type="entry name" value="HTH_MetabolicPath_Reg"/>
</dbReference>
<dbReference type="SUPFAM" id="SSF55781">
    <property type="entry name" value="GAF domain-like"/>
    <property type="match status" value="1"/>
</dbReference>
<dbReference type="Pfam" id="PF01614">
    <property type="entry name" value="IclR_C"/>
    <property type="match status" value="1"/>
</dbReference>
<evidence type="ECO:0000256" key="3">
    <source>
        <dbReference type="ARBA" id="ARBA00023163"/>
    </source>
</evidence>
<evidence type="ECO:0000256" key="2">
    <source>
        <dbReference type="ARBA" id="ARBA00023125"/>
    </source>
</evidence>
<dbReference type="Gene3D" id="1.10.10.10">
    <property type="entry name" value="Winged helix-like DNA-binding domain superfamily/Winged helix DNA-binding domain"/>
    <property type="match status" value="1"/>
</dbReference>
<feature type="domain" description="IclR-ED" evidence="5">
    <location>
        <begin position="75"/>
        <end position="247"/>
    </location>
</feature>
<dbReference type="RefSeq" id="WP_089280481.1">
    <property type="nucleotide sequence ID" value="NZ_FZON01000113.1"/>
</dbReference>
<dbReference type="Proteomes" id="UP000198440">
    <property type="component" value="Unassembled WGS sequence"/>
</dbReference>
<protein>
    <submittedName>
        <fullName evidence="6">Transcriptional regulator, IclR family</fullName>
    </submittedName>
</protein>
<dbReference type="PANTHER" id="PTHR30136">
    <property type="entry name" value="HELIX-TURN-HELIX TRANSCRIPTIONAL REGULATOR, ICLR FAMILY"/>
    <property type="match status" value="1"/>
</dbReference>
<dbReference type="InterPro" id="IPR014757">
    <property type="entry name" value="Tscrpt_reg_IclR_C"/>
</dbReference>
<dbReference type="GO" id="GO:0045892">
    <property type="term" value="P:negative regulation of DNA-templated transcription"/>
    <property type="evidence" value="ECO:0007669"/>
    <property type="project" value="TreeGrafter"/>
</dbReference>
<sequence length="261" mass="28166">MTKTEGKLQKYSAPALEKGLDILEFLSLTDFRPTLSEVASGIDRSKSEIFRMMIVLEERGYIQRLDGDSYSLTDRMSVLGAPRSFNGRLAEIASPYLKQLSDETGLSNHLCVLDDNQVLVIANSDAANNYGLSLQVGFRTELAGSGTAACLLFDRSDSENLGLNPREWEDLGGLLKGFDTNGYVQSRNPEINSVLELSAPVGIGVPLRPVAAITLALLDSTALRNTIPDIADHLKSAVSALGQKIDISMPSLAQKVVSSGY</sequence>
<dbReference type="PROSITE" id="PS51078">
    <property type="entry name" value="ICLR_ED"/>
    <property type="match status" value="1"/>
</dbReference>
<dbReference type="PANTHER" id="PTHR30136:SF7">
    <property type="entry name" value="HTH-TYPE TRANSCRIPTIONAL REGULATOR KDGR-RELATED"/>
    <property type="match status" value="1"/>
</dbReference>
<dbReference type="AlphaFoldDB" id="A0A239M2I6"/>
<dbReference type="InterPro" id="IPR036390">
    <property type="entry name" value="WH_DNA-bd_sf"/>
</dbReference>
<dbReference type="SUPFAM" id="SSF46785">
    <property type="entry name" value="Winged helix' DNA-binding domain"/>
    <property type="match status" value="1"/>
</dbReference>
<name>A0A239M2I6_9RHOB</name>
<dbReference type="InterPro" id="IPR029016">
    <property type="entry name" value="GAF-like_dom_sf"/>
</dbReference>
<dbReference type="GO" id="GO:0003700">
    <property type="term" value="F:DNA-binding transcription factor activity"/>
    <property type="evidence" value="ECO:0007669"/>
    <property type="project" value="TreeGrafter"/>
</dbReference>
<evidence type="ECO:0000259" key="4">
    <source>
        <dbReference type="PROSITE" id="PS51077"/>
    </source>
</evidence>
<dbReference type="SMART" id="SM00346">
    <property type="entry name" value="HTH_ICLR"/>
    <property type="match status" value="1"/>
</dbReference>
<dbReference type="InterPro" id="IPR036388">
    <property type="entry name" value="WH-like_DNA-bd_sf"/>
</dbReference>
<dbReference type="EMBL" id="FZON01000113">
    <property type="protein sequence ID" value="SNT36119.1"/>
    <property type="molecule type" value="Genomic_DNA"/>
</dbReference>
<dbReference type="Gene3D" id="3.30.450.40">
    <property type="match status" value="1"/>
</dbReference>
<keyword evidence="3" id="KW-0804">Transcription</keyword>
<dbReference type="GO" id="GO:0003677">
    <property type="term" value="F:DNA binding"/>
    <property type="evidence" value="ECO:0007669"/>
    <property type="project" value="UniProtKB-KW"/>
</dbReference>
<dbReference type="InterPro" id="IPR005471">
    <property type="entry name" value="Tscrpt_reg_IclR_N"/>
</dbReference>